<feature type="compositionally biased region" description="Polar residues" evidence="1">
    <location>
        <begin position="241"/>
        <end position="265"/>
    </location>
</feature>
<gene>
    <name evidence="2" type="ORF">K7X08_029350</name>
</gene>
<evidence type="ECO:0000256" key="1">
    <source>
        <dbReference type="SAM" id="MobiDB-lite"/>
    </source>
</evidence>
<protein>
    <recommendedName>
        <fullName evidence="4">DUF4378 domain-containing protein</fullName>
    </recommendedName>
</protein>
<evidence type="ECO:0000313" key="2">
    <source>
        <dbReference type="EMBL" id="KAJ8526873.1"/>
    </source>
</evidence>
<feature type="region of interest" description="Disordered" evidence="1">
    <location>
        <begin position="107"/>
        <end position="129"/>
    </location>
</feature>
<evidence type="ECO:0008006" key="4">
    <source>
        <dbReference type="Google" id="ProtNLM"/>
    </source>
</evidence>
<sequence length="488" mass="55045">MDSKLMKPLPKQLMLKDYLLDDLSSCSSSGFRSYPRRQCCTTVRFLLEIDLKNKYQPAPLPPYRKNVKPILRPKLSPTPSAAAKVSAFQKASVAVINAVKHLPFAGARSPLSSSSSSKKNKKPMMRTIFPRSLSRKLKGSFWKRGDHKEIYWWTSFNRLDKEEIKSPVFSPVVIEITGAGDSNSSTSESKSKCNSNSWSDSDFTTSSDNSLQTSSGNSEVNSTETENNAVASKNLGAENVCATTGDDSPDSTISSHGSTTNSPNTKKPWPNEEKEQFSPVSTLDCPFDDEDEVSSPFQHRLTCSEGTTKKLIKKIKRFEYLTELEPLNLDKRIASSELERESLLNNSSETEVNEEEDKQTVESKALDLVQELKASMPSYSLKLKAEKLLFDFFKERILNACENPKELTKSDEFKNKLLQVAKDWINGKPIDVLLDWKVQENRMAYIRAIDSRGEWNNTELEKQEVILELEVEVFVSLMNELLIDIIFS</sequence>
<feature type="compositionally biased region" description="Low complexity" evidence="1">
    <location>
        <begin position="181"/>
        <end position="228"/>
    </location>
</feature>
<dbReference type="OrthoDB" id="668456at2759"/>
<evidence type="ECO:0000313" key="3">
    <source>
        <dbReference type="Proteomes" id="UP001152561"/>
    </source>
</evidence>
<keyword evidence="3" id="KW-1185">Reference proteome</keyword>
<comment type="caution">
    <text evidence="2">The sequence shown here is derived from an EMBL/GenBank/DDBJ whole genome shotgun (WGS) entry which is preliminary data.</text>
</comment>
<organism evidence="2 3">
    <name type="scientific">Anisodus acutangulus</name>
    <dbReference type="NCBI Taxonomy" id="402998"/>
    <lineage>
        <taxon>Eukaryota</taxon>
        <taxon>Viridiplantae</taxon>
        <taxon>Streptophyta</taxon>
        <taxon>Embryophyta</taxon>
        <taxon>Tracheophyta</taxon>
        <taxon>Spermatophyta</taxon>
        <taxon>Magnoliopsida</taxon>
        <taxon>eudicotyledons</taxon>
        <taxon>Gunneridae</taxon>
        <taxon>Pentapetalae</taxon>
        <taxon>asterids</taxon>
        <taxon>lamiids</taxon>
        <taxon>Solanales</taxon>
        <taxon>Solanaceae</taxon>
        <taxon>Solanoideae</taxon>
        <taxon>Hyoscyameae</taxon>
        <taxon>Anisodus</taxon>
    </lineage>
</organism>
<dbReference type="PANTHER" id="PTHR33623:SF4">
    <property type="entry name" value="DUF4378 DOMAIN-CONTAINING PROTEIN"/>
    <property type="match status" value="1"/>
</dbReference>
<accession>A0A9Q1L2V2</accession>
<name>A0A9Q1L2V2_9SOLA</name>
<dbReference type="PANTHER" id="PTHR33623">
    <property type="entry name" value="OS04G0572500 PROTEIN"/>
    <property type="match status" value="1"/>
</dbReference>
<dbReference type="EMBL" id="JAJAGQ010000024">
    <property type="protein sequence ID" value="KAJ8526873.1"/>
    <property type="molecule type" value="Genomic_DNA"/>
</dbReference>
<proteinExistence type="predicted"/>
<feature type="region of interest" description="Disordered" evidence="1">
    <location>
        <begin position="178"/>
        <end position="294"/>
    </location>
</feature>
<dbReference type="Proteomes" id="UP001152561">
    <property type="component" value="Unassembled WGS sequence"/>
</dbReference>
<dbReference type="AlphaFoldDB" id="A0A9Q1L2V2"/>
<reference evidence="3" key="1">
    <citation type="journal article" date="2023" name="Proc. Natl. Acad. Sci. U.S.A.">
        <title>Genomic and structural basis for evolution of tropane alkaloid biosynthesis.</title>
        <authorList>
            <person name="Wanga Y.-J."/>
            <person name="Taina T."/>
            <person name="Yua J.-Y."/>
            <person name="Lia J."/>
            <person name="Xua B."/>
            <person name="Chenc J."/>
            <person name="D'Auriad J.C."/>
            <person name="Huanga J.-P."/>
            <person name="Huanga S.-X."/>
        </authorList>
    </citation>
    <scope>NUCLEOTIDE SEQUENCE [LARGE SCALE GENOMIC DNA]</scope>
    <source>
        <strain evidence="3">cv. KIB-2019</strain>
    </source>
</reference>